<dbReference type="PANTHER" id="PTHR24092">
    <property type="entry name" value="PROBABLE PHOSPHOLIPID-TRANSPORTING ATPASE"/>
    <property type="match status" value="1"/>
</dbReference>
<dbReference type="Gene3D" id="3.40.1110.10">
    <property type="entry name" value="Calcium-transporting ATPase, cytoplasmic domain N"/>
    <property type="match status" value="1"/>
</dbReference>
<dbReference type="GO" id="GO:0007030">
    <property type="term" value="P:Golgi organization"/>
    <property type="evidence" value="ECO:0000318"/>
    <property type="project" value="GO_Central"/>
</dbReference>
<feature type="binding site" evidence="14">
    <location>
        <position position="384"/>
    </location>
    <ligand>
        <name>ATP</name>
        <dbReference type="ChEBI" id="CHEBI:30616"/>
    </ligand>
</feature>
<keyword evidence="11 16" id="KW-0472">Membrane</keyword>
<feature type="transmembrane region" description="Helical" evidence="16">
    <location>
        <begin position="950"/>
        <end position="970"/>
    </location>
</feature>
<dbReference type="SFLD" id="SFLDG00002">
    <property type="entry name" value="C1.7:_P-type_atpase_like"/>
    <property type="match status" value="1"/>
</dbReference>
<feature type="binding site" evidence="14">
    <location>
        <position position="863"/>
    </location>
    <ligand>
        <name>ATP</name>
        <dbReference type="ChEBI" id="CHEBI:30616"/>
    </ligand>
</feature>
<comment type="similarity">
    <text evidence="2 16">Belongs to the cation transport ATPase (P-type) (TC 3.A.3) family. Type IV subfamily.</text>
</comment>
<reference evidence="20 22" key="2">
    <citation type="journal article" date="2013" name="Nature">
        <title>Insights into bilaterian evolution from three spiralian genomes.</title>
        <authorList>
            <person name="Simakov O."/>
            <person name="Marletaz F."/>
            <person name="Cho S.J."/>
            <person name="Edsinger-Gonzales E."/>
            <person name="Havlak P."/>
            <person name="Hellsten U."/>
            <person name="Kuo D.H."/>
            <person name="Larsson T."/>
            <person name="Lv J."/>
            <person name="Arendt D."/>
            <person name="Savage R."/>
            <person name="Osoegawa K."/>
            <person name="de Jong P."/>
            <person name="Grimwood J."/>
            <person name="Chapman J.A."/>
            <person name="Shapiro H."/>
            <person name="Aerts A."/>
            <person name="Otillar R.P."/>
            <person name="Terry A.Y."/>
            <person name="Boore J.L."/>
            <person name="Grigoriev I.V."/>
            <person name="Lindberg D.R."/>
            <person name="Seaver E.C."/>
            <person name="Weisblat D.A."/>
            <person name="Putnam N.H."/>
            <person name="Rokhsar D.S."/>
        </authorList>
    </citation>
    <scope>NUCLEOTIDE SEQUENCE</scope>
</reference>
<evidence type="ECO:0000256" key="10">
    <source>
        <dbReference type="ARBA" id="ARBA00022989"/>
    </source>
</evidence>
<feature type="binding site" evidence="14">
    <location>
        <position position="834"/>
    </location>
    <ligand>
        <name>ATP</name>
        <dbReference type="ChEBI" id="CHEBI:30616"/>
    </ligand>
</feature>
<dbReference type="InterPro" id="IPR036412">
    <property type="entry name" value="HAD-like_sf"/>
</dbReference>
<feature type="transmembrane region" description="Helical" evidence="16">
    <location>
        <begin position="999"/>
        <end position="1018"/>
    </location>
</feature>
<evidence type="ECO:0000256" key="11">
    <source>
        <dbReference type="ARBA" id="ARBA00023136"/>
    </source>
</evidence>
<keyword evidence="8 15" id="KW-0460">Magnesium</keyword>
<name>T1G280_HELRO</name>
<dbReference type="eggNOG" id="KOG0206">
    <property type="taxonomic scope" value="Eukaryota"/>
</dbReference>
<dbReference type="InterPro" id="IPR006539">
    <property type="entry name" value="P-type_ATPase_IV"/>
</dbReference>
<evidence type="ECO:0000256" key="14">
    <source>
        <dbReference type="PIRSR" id="PIRSR606539-2"/>
    </source>
</evidence>
<feature type="binding site" evidence="14">
    <location>
        <position position="580"/>
    </location>
    <ligand>
        <name>ATP</name>
        <dbReference type="ChEBI" id="CHEBI:30616"/>
    </ligand>
</feature>
<dbReference type="InterPro" id="IPR023214">
    <property type="entry name" value="HAD_sf"/>
</dbReference>
<dbReference type="EnsemblMetazoa" id="HelroT75635">
    <property type="protein sequence ID" value="HelroP75635"/>
    <property type="gene ID" value="HelroG75635"/>
</dbReference>
<dbReference type="RefSeq" id="XP_009013942.1">
    <property type="nucleotide sequence ID" value="XM_009015694.1"/>
</dbReference>
<feature type="binding site" evidence="14">
    <location>
        <position position="840"/>
    </location>
    <ligand>
        <name>ATP</name>
        <dbReference type="ChEBI" id="CHEBI:30616"/>
    </ligand>
</feature>
<dbReference type="EMBL" id="KB096134">
    <property type="protein sequence ID" value="ESO08153.1"/>
    <property type="molecule type" value="Genomic_DNA"/>
</dbReference>
<feature type="binding site" evidence="15">
    <location>
        <position position="385"/>
    </location>
    <ligand>
        <name>Mg(2+)</name>
        <dbReference type="ChEBI" id="CHEBI:18420"/>
    </ligand>
</feature>
<evidence type="ECO:0000256" key="8">
    <source>
        <dbReference type="ARBA" id="ARBA00022842"/>
    </source>
</evidence>
<dbReference type="SUPFAM" id="SSF81665">
    <property type="entry name" value="Calcium ATPase, transmembrane domain M"/>
    <property type="match status" value="1"/>
</dbReference>
<comment type="subcellular location">
    <subcellularLocation>
        <location evidence="1 16">Membrane</location>
        <topology evidence="1 16">Multi-pass membrane protein</topology>
    </subcellularLocation>
</comment>
<keyword evidence="10 16" id="KW-1133">Transmembrane helix</keyword>
<protein>
    <recommendedName>
        <fullName evidence="16">Phospholipid-transporting ATPase</fullName>
        <ecNumber evidence="16">7.6.2.1</ecNumber>
    </recommendedName>
</protein>
<evidence type="ECO:0000256" key="5">
    <source>
        <dbReference type="ARBA" id="ARBA00022723"/>
    </source>
</evidence>
<dbReference type="InterPro" id="IPR044492">
    <property type="entry name" value="P_typ_ATPase_HD_dom"/>
</dbReference>
<evidence type="ECO:0000256" key="13">
    <source>
        <dbReference type="PIRSR" id="PIRSR606539-1"/>
    </source>
</evidence>
<dbReference type="Pfam" id="PF16209">
    <property type="entry name" value="PhoLip_ATPase_N"/>
    <property type="match status" value="1"/>
</dbReference>
<dbReference type="InParanoid" id="T1G280"/>
<feature type="transmembrane region" description="Helical" evidence="16">
    <location>
        <begin position="1068"/>
        <end position="1086"/>
    </location>
</feature>
<keyword evidence="5 15" id="KW-0479">Metal-binding</keyword>
<evidence type="ECO:0000256" key="16">
    <source>
        <dbReference type="RuleBase" id="RU362033"/>
    </source>
</evidence>
<feature type="binding site" evidence="14">
    <location>
        <position position="662"/>
    </location>
    <ligand>
        <name>ATP</name>
        <dbReference type="ChEBI" id="CHEBI:30616"/>
    </ligand>
</feature>
<feature type="binding site" evidence="14">
    <location>
        <position position="546"/>
    </location>
    <ligand>
        <name>ATP</name>
        <dbReference type="ChEBI" id="CHEBI:30616"/>
    </ligand>
</feature>
<evidence type="ECO:0000256" key="15">
    <source>
        <dbReference type="PIRSR" id="PIRSR606539-3"/>
    </source>
</evidence>
<feature type="compositionally biased region" description="Basic and acidic residues" evidence="17">
    <location>
        <begin position="762"/>
        <end position="787"/>
    </location>
</feature>
<dbReference type="GO" id="GO:0000287">
    <property type="term" value="F:magnesium ion binding"/>
    <property type="evidence" value="ECO:0007669"/>
    <property type="project" value="UniProtKB-UniRule"/>
</dbReference>
<dbReference type="GeneID" id="20215178"/>
<dbReference type="Pfam" id="PF16212">
    <property type="entry name" value="PhoLip_ATPase_C"/>
    <property type="match status" value="1"/>
</dbReference>
<feature type="transmembrane region" description="Helical" evidence="16">
    <location>
        <begin position="313"/>
        <end position="335"/>
    </location>
</feature>
<dbReference type="InterPro" id="IPR023298">
    <property type="entry name" value="ATPase_P-typ_TM_dom_sf"/>
</dbReference>
<feature type="transmembrane region" description="Helical" evidence="16">
    <location>
        <begin position="77"/>
        <end position="96"/>
    </location>
</feature>
<keyword evidence="7 14" id="KW-0067">ATP-binding</keyword>
<dbReference type="PRINTS" id="PR00119">
    <property type="entry name" value="CATATPASE"/>
</dbReference>
<reference evidence="22" key="1">
    <citation type="submission" date="2012-12" db="EMBL/GenBank/DDBJ databases">
        <authorList>
            <person name="Hellsten U."/>
            <person name="Grimwood J."/>
            <person name="Chapman J.A."/>
            <person name="Shapiro H."/>
            <person name="Aerts A."/>
            <person name="Otillar R.P."/>
            <person name="Terry A.Y."/>
            <person name="Boore J.L."/>
            <person name="Simakov O."/>
            <person name="Marletaz F."/>
            <person name="Cho S.-J."/>
            <person name="Edsinger-Gonzales E."/>
            <person name="Havlak P."/>
            <person name="Kuo D.-H."/>
            <person name="Larsson T."/>
            <person name="Lv J."/>
            <person name="Arendt D."/>
            <person name="Savage R."/>
            <person name="Osoegawa K."/>
            <person name="de Jong P."/>
            <person name="Lindberg D.R."/>
            <person name="Seaver E.C."/>
            <person name="Weisblat D.A."/>
            <person name="Putnam N.H."/>
            <person name="Grigoriev I.V."/>
            <person name="Rokhsar D.S."/>
        </authorList>
    </citation>
    <scope>NUCLEOTIDE SEQUENCE</scope>
</reference>
<feature type="binding site" evidence="15">
    <location>
        <position position="864"/>
    </location>
    <ligand>
        <name>Mg(2+)</name>
        <dbReference type="ChEBI" id="CHEBI:18420"/>
    </ligand>
</feature>
<keyword evidence="6 14" id="KW-0547">Nucleotide-binding</keyword>
<evidence type="ECO:0000256" key="6">
    <source>
        <dbReference type="ARBA" id="ARBA00022741"/>
    </source>
</evidence>
<reference evidence="21" key="3">
    <citation type="submission" date="2015-06" db="UniProtKB">
        <authorList>
            <consortium name="EnsemblMetazoa"/>
        </authorList>
    </citation>
    <scope>IDENTIFICATION</scope>
</reference>
<keyword evidence="22" id="KW-1185">Reference proteome</keyword>
<dbReference type="PROSITE" id="PS00154">
    <property type="entry name" value="ATPASE_E1_E2"/>
    <property type="match status" value="1"/>
</dbReference>
<dbReference type="InterPro" id="IPR023299">
    <property type="entry name" value="ATPase_P-typ_cyto_dom_N"/>
</dbReference>
<dbReference type="InterPro" id="IPR032630">
    <property type="entry name" value="P_typ_ATPase_c"/>
</dbReference>
<dbReference type="SUPFAM" id="SSF81660">
    <property type="entry name" value="Metal cation-transporting ATPase, ATP-binding domain N"/>
    <property type="match status" value="1"/>
</dbReference>
<dbReference type="NCBIfam" id="TIGR01652">
    <property type="entry name" value="ATPase-Plipid"/>
    <property type="match status" value="1"/>
</dbReference>
<dbReference type="SUPFAM" id="SSF56784">
    <property type="entry name" value="HAD-like"/>
    <property type="match status" value="1"/>
</dbReference>
<dbReference type="Proteomes" id="UP000015101">
    <property type="component" value="Unassembled WGS sequence"/>
</dbReference>
<dbReference type="KEGG" id="hro:HELRODRAFT_75635"/>
<dbReference type="HOGENOM" id="CLU_000846_3_2_1"/>
<dbReference type="InterPro" id="IPR001757">
    <property type="entry name" value="P_typ_ATPase"/>
</dbReference>
<dbReference type="SUPFAM" id="SSF81653">
    <property type="entry name" value="Calcium ATPase, transduction domain A"/>
    <property type="match status" value="1"/>
</dbReference>
<evidence type="ECO:0000256" key="1">
    <source>
        <dbReference type="ARBA" id="ARBA00004141"/>
    </source>
</evidence>
<feature type="binding site" evidence="14">
    <location>
        <position position="660"/>
    </location>
    <ligand>
        <name>ATP</name>
        <dbReference type="ChEBI" id="CHEBI:30616"/>
    </ligand>
</feature>
<feature type="binding site" evidence="15">
    <location>
        <position position="383"/>
    </location>
    <ligand>
        <name>Mg(2+)</name>
        <dbReference type="ChEBI" id="CHEBI:18420"/>
    </ligand>
</feature>
<feature type="active site" description="4-aspartylphosphate intermediate" evidence="13">
    <location>
        <position position="383"/>
    </location>
</feature>
<keyword evidence="3" id="KW-0597">Phosphoprotein</keyword>
<dbReference type="GO" id="GO:0005886">
    <property type="term" value="C:plasma membrane"/>
    <property type="evidence" value="ECO:0000318"/>
    <property type="project" value="GO_Central"/>
</dbReference>
<feature type="binding site" evidence="14">
    <location>
        <position position="524"/>
    </location>
    <ligand>
        <name>ATP</name>
        <dbReference type="ChEBI" id="CHEBI:30616"/>
    </ligand>
</feature>
<dbReference type="CTD" id="20215178"/>
<gene>
    <name evidence="21" type="primary">20215178</name>
    <name evidence="20" type="ORF">HELRODRAFT_75635</name>
</gene>
<feature type="transmembrane region" description="Helical" evidence="16">
    <location>
        <begin position="269"/>
        <end position="293"/>
    </location>
</feature>
<dbReference type="FunCoup" id="T1G280">
    <property type="interactions" value="198"/>
</dbReference>
<comment type="catalytic activity">
    <reaction evidence="12 16">
        <text>ATP + H2O + phospholipidSide 1 = ADP + phosphate + phospholipidSide 2.</text>
        <dbReference type="EC" id="7.6.2.1"/>
    </reaction>
</comment>
<feature type="binding site" evidence="14">
    <location>
        <position position="864"/>
    </location>
    <ligand>
        <name>ATP</name>
        <dbReference type="ChEBI" id="CHEBI:30616"/>
    </ligand>
</feature>
<dbReference type="GO" id="GO:0005802">
    <property type="term" value="C:trans-Golgi network"/>
    <property type="evidence" value="ECO:0000318"/>
    <property type="project" value="GO_Central"/>
</dbReference>
<dbReference type="EC" id="7.6.2.1" evidence="16"/>
<dbReference type="OrthoDB" id="377733at2759"/>
<feature type="domain" description="P-type ATPase N-terminal" evidence="18">
    <location>
        <begin position="14"/>
        <end position="80"/>
    </location>
</feature>
<feature type="region of interest" description="Disordered" evidence="17">
    <location>
        <begin position="762"/>
        <end position="790"/>
    </location>
</feature>
<dbReference type="NCBIfam" id="TIGR01494">
    <property type="entry name" value="ATPase_P-type"/>
    <property type="match status" value="1"/>
</dbReference>
<dbReference type="CDD" id="cd02073">
    <property type="entry name" value="P-type_ATPase_APLT_Dnf-like"/>
    <property type="match status" value="1"/>
</dbReference>
<evidence type="ECO:0000313" key="20">
    <source>
        <dbReference type="EMBL" id="ESO08153.1"/>
    </source>
</evidence>
<dbReference type="AlphaFoldDB" id="T1G280"/>
<comment type="cofactor">
    <cofactor evidence="15">
        <name>Mg(2+)</name>
        <dbReference type="ChEBI" id="CHEBI:18420"/>
    </cofactor>
</comment>
<sequence>MLIIFPVEAPHRKIKANDQLYNAEFKYTNNYISTSKYSVITFIPKNLFEQFQRIANFYFLILLVLQLIPQISSLTPLTTIIPLIAVLTISAIKDAVDDWVINNRSTWVLSSGGKLVEERWRRVVVGDIIKLENNQFVTADLLILSSSEPNSLCYVETAELDGETNLKVRQALAVTGKMESNLEQMSEFDGLIECESPNNNLNTFEGVLYYDDESYSLSNNNLLLRGCILRNTEWCFGLVVFAGKDTKLMMNSGKGTFKRTNIDKLLNKLIIGIFIFLFLICAFCSIGCGIWELKLGYQFQHFLPWETYGVTVSALLVFLSYFIVLNTLVPISLYVSVEMIRFGHSWWINWDKEMYYKPLDIPAKSRTTTLNEELGQIRFIFSDKTGTLTQNIMAFLKCSINGIKYGHSSDDPKLKEQKGRRVDFSDNPMYEPSFKFYDQDLWEQVKRGNPHVHMFFRLLSLCHTVMPDTVSGNLEYKAQSPDEGALVSAARNFGFVFKDRSMNSITVEVMGRTEIHDLLVILDFTNERKRMSVILKKDNRITLYCKGADSTVFKLLDKKSHALMTETNNHLNLFAQNGLRTLVCAFKEIDPFFYQQWVHKYHKASVALVNRAEKLEEVYEEIERGMVLIGATAIEDKLQDGVSQTINNLVAANMKFWLLTGDKIETAVNIGYSCGLLKDEMEDVFIVDEETRQATVKTVEDKLKINKDVLNAPAKNSATANLSSMSFVGLFSANSSPSSRVPDLAVAGAAVKFESREDDERGKREALLKKSKADDEKKKEKSRKGGEMEDGLSSSLGAFALVISGASLLYMLESDLEDMFCELGCSCSTVICCRVTPLQKAMVVDLIKKKKKTITLAIGDGANDVSMIRTAHIGVGLSGQEGMQAVLASDFSLAQFRYLERLLLVHGRWSYLRMCKFLSYFFYKNFAFTFCHVWYAFFCGFSAQTLYDEAFISLYNICYTSLPVLALGIFEQDVNDDYSLTYPSLYTPGHKNLFFNKKIFAMSVVEGVVSSLVLFFVPYASFYNAVKPNGQDLGGHKAFGTIVASSLIVTVTLRCALDTWFWTGFNHFVIWGSIVFYFAFTFIFYSELFDYTYLGTSENVMGTTNFFFTLILVVTMLLLPVVSLRFYRLNKNPTLTDLARVKQRETHYKNARLSRLTRGPKASSVANLMVRQRSGYAFSHQEGFGNLITSGWLIDWLVD</sequence>
<dbReference type="PANTHER" id="PTHR24092:SF190">
    <property type="entry name" value="PHOSPHOLIPID-TRANSPORTING ATPASE"/>
    <property type="match status" value="1"/>
</dbReference>
<evidence type="ECO:0000256" key="4">
    <source>
        <dbReference type="ARBA" id="ARBA00022692"/>
    </source>
</evidence>
<feature type="binding site" evidence="14">
    <location>
        <position position="383"/>
    </location>
    <ligand>
        <name>ATP</name>
        <dbReference type="ChEBI" id="CHEBI:30616"/>
    </ligand>
</feature>
<dbReference type="OMA" id="FNKHKFF"/>
<dbReference type="GO" id="GO:0005524">
    <property type="term" value="F:ATP binding"/>
    <property type="evidence" value="ECO:0007669"/>
    <property type="project" value="UniProtKB-UniRule"/>
</dbReference>
<feature type="transmembrane region" description="Helical" evidence="16">
    <location>
        <begin position="917"/>
        <end position="938"/>
    </location>
</feature>
<evidence type="ECO:0000313" key="21">
    <source>
        <dbReference type="EnsemblMetazoa" id="HelroP75635"/>
    </source>
</evidence>
<accession>T1G280</accession>
<keyword evidence="4 16" id="KW-0812">Transmembrane</keyword>
<feature type="transmembrane region" description="Helical" evidence="16">
    <location>
        <begin position="1038"/>
        <end position="1056"/>
    </location>
</feature>
<dbReference type="FunFam" id="3.40.1110.10:FF:000087">
    <property type="entry name" value="Phospholipid-transporting ATPase"/>
    <property type="match status" value="1"/>
</dbReference>
<dbReference type="GO" id="GO:0140326">
    <property type="term" value="F:ATPase-coupled intramembrane lipid transporter activity"/>
    <property type="evidence" value="ECO:0000318"/>
    <property type="project" value="GO_Central"/>
</dbReference>
<evidence type="ECO:0000256" key="9">
    <source>
        <dbReference type="ARBA" id="ARBA00022967"/>
    </source>
</evidence>
<feature type="transmembrane region" description="Helical" evidence="16">
    <location>
        <begin position="1106"/>
        <end position="1127"/>
    </location>
</feature>
<dbReference type="Gene3D" id="3.40.50.1000">
    <property type="entry name" value="HAD superfamily/HAD-like"/>
    <property type="match status" value="1"/>
</dbReference>
<dbReference type="EMBL" id="AMQM01003420">
    <property type="status" value="NOT_ANNOTATED_CDS"/>
    <property type="molecule type" value="Genomic_DNA"/>
</dbReference>
<dbReference type="InterPro" id="IPR032631">
    <property type="entry name" value="P-type_ATPase_N"/>
</dbReference>
<dbReference type="Pfam" id="PF13246">
    <property type="entry name" value="Cation_ATPase"/>
    <property type="match status" value="1"/>
</dbReference>
<evidence type="ECO:0000256" key="3">
    <source>
        <dbReference type="ARBA" id="ARBA00022553"/>
    </source>
</evidence>
<evidence type="ECO:0000256" key="17">
    <source>
        <dbReference type="SAM" id="MobiDB-lite"/>
    </source>
</evidence>
<dbReference type="SFLD" id="SFLDF00027">
    <property type="entry name" value="p-type_atpase"/>
    <property type="match status" value="1"/>
</dbReference>
<dbReference type="SFLD" id="SFLDS00003">
    <property type="entry name" value="Haloacid_Dehalogenase"/>
    <property type="match status" value="1"/>
</dbReference>
<dbReference type="InterPro" id="IPR018303">
    <property type="entry name" value="ATPase_P-typ_P_site"/>
</dbReference>
<dbReference type="Gene3D" id="2.70.150.10">
    <property type="entry name" value="Calcium-transporting ATPase, cytoplasmic transduction domain A"/>
    <property type="match status" value="1"/>
</dbReference>
<dbReference type="GO" id="GO:0045332">
    <property type="term" value="P:phospholipid translocation"/>
    <property type="evidence" value="ECO:0000318"/>
    <property type="project" value="GO_Central"/>
</dbReference>
<evidence type="ECO:0000259" key="18">
    <source>
        <dbReference type="Pfam" id="PF16209"/>
    </source>
</evidence>
<feature type="binding site" evidence="14">
    <location>
        <position position="483"/>
    </location>
    <ligand>
        <name>ATP</name>
        <dbReference type="ChEBI" id="CHEBI:30616"/>
    </ligand>
</feature>
<feature type="domain" description="P-type ATPase C-terminal" evidence="19">
    <location>
        <begin position="886"/>
        <end position="1133"/>
    </location>
</feature>
<evidence type="ECO:0000256" key="7">
    <source>
        <dbReference type="ARBA" id="ARBA00022840"/>
    </source>
</evidence>
<evidence type="ECO:0000259" key="19">
    <source>
        <dbReference type="Pfam" id="PF16212"/>
    </source>
</evidence>
<evidence type="ECO:0000313" key="22">
    <source>
        <dbReference type="Proteomes" id="UP000015101"/>
    </source>
</evidence>
<evidence type="ECO:0000256" key="12">
    <source>
        <dbReference type="ARBA" id="ARBA00034036"/>
    </source>
</evidence>
<organism evidence="21 22">
    <name type="scientific">Helobdella robusta</name>
    <name type="common">Californian leech</name>
    <dbReference type="NCBI Taxonomy" id="6412"/>
    <lineage>
        <taxon>Eukaryota</taxon>
        <taxon>Metazoa</taxon>
        <taxon>Spiralia</taxon>
        <taxon>Lophotrochozoa</taxon>
        <taxon>Annelida</taxon>
        <taxon>Clitellata</taxon>
        <taxon>Hirudinea</taxon>
        <taxon>Rhynchobdellida</taxon>
        <taxon>Glossiphoniidae</taxon>
        <taxon>Helobdella</taxon>
    </lineage>
</organism>
<dbReference type="STRING" id="6412.T1G280"/>
<dbReference type="GO" id="GO:0016887">
    <property type="term" value="F:ATP hydrolysis activity"/>
    <property type="evidence" value="ECO:0007669"/>
    <property type="project" value="InterPro"/>
</dbReference>
<feature type="binding site" evidence="14">
    <location>
        <position position="661"/>
    </location>
    <ligand>
        <name>ATP</name>
        <dbReference type="ChEBI" id="CHEBI:30616"/>
    </ligand>
</feature>
<evidence type="ECO:0000256" key="2">
    <source>
        <dbReference type="ARBA" id="ARBA00008109"/>
    </source>
</evidence>
<keyword evidence="9 16" id="KW-1278">Translocase</keyword>
<proteinExistence type="inferred from homology"/>
<feature type="binding site" evidence="15">
    <location>
        <position position="860"/>
    </location>
    <ligand>
        <name>Mg(2+)</name>
        <dbReference type="ChEBI" id="CHEBI:18420"/>
    </ligand>
</feature>
<dbReference type="InterPro" id="IPR008250">
    <property type="entry name" value="ATPase_P-typ_transduc_dom_A_sf"/>
</dbReference>
<feature type="binding site" evidence="14">
    <location>
        <position position="385"/>
    </location>
    <ligand>
        <name>ATP</name>
        <dbReference type="ChEBI" id="CHEBI:30616"/>
    </ligand>
</feature>